<reference evidence="7" key="1">
    <citation type="journal article" date="2020" name="mSystems">
        <title>Genome- and Community-Level Interaction Insights into Carbon Utilization and Element Cycling Functions of Hydrothermarchaeota in Hydrothermal Sediment.</title>
        <authorList>
            <person name="Zhou Z."/>
            <person name="Liu Y."/>
            <person name="Xu W."/>
            <person name="Pan J."/>
            <person name="Luo Z.H."/>
            <person name="Li M."/>
        </authorList>
    </citation>
    <scope>NUCLEOTIDE SEQUENCE [LARGE SCALE GENOMIC DNA]</scope>
    <source>
        <strain evidence="7">HyVt-485</strain>
    </source>
</reference>
<protein>
    <submittedName>
        <fullName evidence="7">ABC transporter ATP-binding protein</fullName>
    </submittedName>
</protein>
<feature type="domain" description="ABC transporter" evidence="6">
    <location>
        <begin position="10"/>
        <end position="232"/>
    </location>
</feature>
<proteinExistence type="inferred from homology"/>
<dbReference type="InterPro" id="IPR027417">
    <property type="entry name" value="P-loop_NTPase"/>
</dbReference>
<dbReference type="CDD" id="cd03255">
    <property type="entry name" value="ABC_MJ0796_LolCDE_FtsE"/>
    <property type="match status" value="1"/>
</dbReference>
<dbReference type="GO" id="GO:0005886">
    <property type="term" value="C:plasma membrane"/>
    <property type="evidence" value="ECO:0007669"/>
    <property type="project" value="TreeGrafter"/>
</dbReference>
<accession>A0A7C5R073</accession>
<dbReference type="InterPro" id="IPR003439">
    <property type="entry name" value="ABC_transporter-like_ATP-bd"/>
</dbReference>
<evidence type="ECO:0000256" key="1">
    <source>
        <dbReference type="ARBA" id="ARBA00022448"/>
    </source>
</evidence>
<dbReference type="AlphaFoldDB" id="A0A7C5R073"/>
<dbReference type="Proteomes" id="UP000885830">
    <property type="component" value="Unassembled WGS sequence"/>
</dbReference>
<evidence type="ECO:0000313" key="7">
    <source>
        <dbReference type="EMBL" id="HHL42563.1"/>
    </source>
</evidence>
<dbReference type="PROSITE" id="PS00211">
    <property type="entry name" value="ABC_TRANSPORTER_1"/>
    <property type="match status" value="1"/>
</dbReference>
<dbReference type="InterPro" id="IPR017871">
    <property type="entry name" value="ABC_transporter-like_CS"/>
</dbReference>
<dbReference type="GO" id="GO:0016887">
    <property type="term" value="F:ATP hydrolysis activity"/>
    <property type="evidence" value="ECO:0007669"/>
    <property type="project" value="InterPro"/>
</dbReference>
<evidence type="ECO:0000256" key="4">
    <source>
        <dbReference type="ARBA" id="ARBA00022840"/>
    </source>
</evidence>
<dbReference type="SUPFAM" id="SSF52540">
    <property type="entry name" value="P-loop containing nucleoside triphosphate hydrolases"/>
    <property type="match status" value="1"/>
</dbReference>
<dbReference type="SMART" id="SM00382">
    <property type="entry name" value="AAA"/>
    <property type="match status" value="1"/>
</dbReference>
<keyword evidence="3" id="KW-0547">Nucleotide-binding</keyword>
<dbReference type="PANTHER" id="PTHR24220">
    <property type="entry name" value="IMPORT ATP-BINDING PROTEIN"/>
    <property type="match status" value="1"/>
</dbReference>
<dbReference type="GO" id="GO:0022857">
    <property type="term" value="F:transmembrane transporter activity"/>
    <property type="evidence" value="ECO:0007669"/>
    <property type="project" value="TreeGrafter"/>
</dbReference>
<dbReference type="GO" id="GO:0098796">
    <property type="term" value="C:membrane protein complex"/>
    <property type="evidence" value="ECO:0007669"/>
    <property type="project" value="UniProtKB-ARBA"/>
</dbReference>
<dbReference type="Pfam" id="PF00005">
    <property type="entry name" value="ABC_tran"/>
    <property type="match status" value="1"/>
</dbReference>
<dbReference type="PANTHER" id="PTHR24220:SF86">
    <property type="entry name" value="ABC TRANSPORTER ABCH.1"/>
    <property type="match status" value="1"/>
</dbReference>
<evidence type="ECO:0000259" key="6">
    <source>
        <dbReference type="PROSITE" id="PS50893"/>
    </source>
</evidence>
<dbReference type="EMBL" id="DRMJ01000145">
    <property type="protein sequence ID" value="HHL42563.1"/>
    <property type="molecule type" value="Genomic_DNA"/>
</dbReference>
<dbReference type="InterPro" id="IPR003593">
    <property type="entry name" value="AAA+_ATPase"/>
</dbReference>
<organism evidence="7">
    <name type="scientific">Hellea balneolensis</name>
    <dbReference type="NCBI Taxonomy" id="287478"/>
    <lineage>
        <taxon>Bacteria</taxon>
        <taxon>Pseudomonadati</taxon>
        <taxon>Pseudomonadota</taxon>
        <taxon>Alphaproteobacteria</taxon>
        <taxon>Maricaulales</taxon>
        <taxon>Robiginitomaculaceae</taxon>
        <taxon>Hellea</taxon>
    </lineage>
</organism>
<comment type="similarity">
    <text evidence="5">Belongs to the ABC transporter superfamily. Macrolide exporter (TC 3.A.1.122) family.</text>
</comment>
<keyword evidence="2" id="KW-1003">Cell membrane</keyword>
<keyword evidence="4 7" id="KW-0067">ATP-binding</keyword>
<comment type="caution">
    <text evidence="7">The sequence shown here is derived from an EMBL/GenBank/DDBJ whole genome shotgun (WGS) entry which is preliminary data.</text>
</comment>
<dbReference type="GO" id="GO:0005524">
    <property type="term" value="F:ATP binding"/>
    <property type="evidence" value="ECO:0007669"/>
    <property type="project" value="UniProtKB-KW"/>
</dbReference>
<sequence>MSNSPLIACDRLTKIYKMGQTELRALNAVTLNVYPGEFVAIIGSSGSGKSTFMNMIGALDQPSSGSVTIHGSKISDMSARELAKFRNNTVGFVFQQFQLLPKKTALRNVELPLQYRLPKSKNTLAKALACLDIVGLKDHAKHLPTQMSGGQQQRVAIARALVGDPKLVLADEPTGALDSQTSRSIMELLQRLNANGITIIVITHEDEVAAYASRVVEFRDGEIISDTVNGLAR</sequence>
<gene>
    <name evidence="7" type="ORF">ENJ42_03000</name>
</gene>
<evidence type="ECO:0000256" key="3">
    <source>
        <dbReference type="ARBA" id="ARBA00022741"/>
    </source>
</evidence>
<name>A0A7C5R073_9PROT</name>
<evidence type="ECO:0000256" key="2">
    <source>
        <dbReference type="ARBA" id="ARBA00022519"/>
    </source>
</evidence>
<dbReference type="Gene3D" id="3.40.50.300">
    <property type="entry name" value="P-loop containing nucleotide triphosphate hydrolases"/>
    <property type="match status" value="1"/>
</dbReference>
<dbReference type="FunFam" id="3.40.50.300:FF:000032">
    <property type="entry name" value="Export ABC transporter ATP-binding protein"/>
    <property type="match status" value="1"/>
</dbReference>
<dbReference type="InterPro" id="IPR017911">
    <property type="entry name" value="MacB-like_ATP-bd"/>
</dbReference>
<keyword evidence="1" id="KW-0813">Transport</keyword>
<evidence type="ECO:0000256" key="5">
    <source>
        <dbReference type="ARBA" id="ARBA00038388"/>
    </source>
</evidence>
<dbReference type="PROSITE" id="PS50893">
    <property type="entry name" value="ABC_TRANSPORTER_2"/>
    <property type="match status" value="1"/>
</dbReference>
<dbReference type="InterPro" id="IPR015854">
    <property type="entry name" value="ABC_transpr_LolD-like"/>
</dbReference>
<keyword evidence="2" id="KW-0472">Membrane</keyword>
<keyword evidence="2" id="KW-0997">Cell inner membrane</keyword>